<gene>
    <name evidence="1" type="ORF">EYR41_006326</name>
</gene>
<sequence length="284" mass="31918">MDQIPAGVGSALLNFGILIGLAITQVSSLKKKVQYAHHLLEDLNRDFKDTERQINSLCEFLELAEFSPERHHQCKNHLHDLLLKANKLINLIDCIEMKLTQRSFFRRSKHRLSLVDSDLGEVRRNIDKINGTITAIRQEMILAIIISNRDENRMQTREVREDIQRVNRNLTGTDAKQIRKIYRVVAMELMYQSNFVAAGPATGLHSGTPQAKALENSNPLVAPIGTTEALPSRSISGVQIDFDIPASTDLADVTEAFSRILGRSALDRSRSTYSQFSEIVELPA</sequence>
<dbReference type="AlphaFoldDB" id="A0A7C8P0D0"/>
<reference evidence="1 2" key="1">
    <citation type="submission" date="2019-03" db="EMBL/GenBank/DDBJ databases">
        <title>Nematode-trapping fungi genome.</title>
        <authorList>
            <person name="Vidal-Diez De Ulzurrun G."/>
        </authorList>
    </citation>
    <scope>NUCLEOTIDE SEQUENCE [LARGE SCALE GENOMIC DNA]</scope>
    <source>
        <strain evidence="1 2">TWF154</strain>
    </source>
</reference>
<evidence type="ECO:0000313" key="1">
    <source>
        <dbReference type="EMBL" id="TGJ70360.1"/>
    </source>
</evidence>
<comment type="caution">
    <text evidence="1">The sequence shown here is derived from an EMBL/GenBank/DDBJ whole genome shotgun (WGS) entry which is preliminary data.</text>
</comment>
<proteinExistence type="predicted"/>
<dbReference type="EMBL" id="SOZJ01000003">
    <property type="protein sequence ID" value="TGJ70360.1"/>
    <property type="molecule type" value="Genomic_DNA"/>
</dbReference>
<protein>
    <submittedName>
        <fullName evidence="1">Uncharacterized protein</fullName>
    </submittedName>
</protein>
<name>A0A7C8P0D0_ORBOL</name>
<dbReference type="Proteomes" id="UP000297595">
    <property type="component" value="Unassembled WGS sequence"/>
</dbReference>
<organism evidence="1 2">
    <name type="scientific">Orbilia oligospora</name>
    <name type="common">Nematode-trapping fungus</name>
    <name type="synonym">Arthrobotrys oligospora</name>
    <dbReference type="NCBI Taxonomy" id="2813651"/>
    <lineage>
        <taxon>Eukaryota</taxon>
        <taxon>Fungi</taxon>
        <taxon>Dikarya</taxon>
        <taxon>Ascomycota</taxon>
        <taxon>Pezizomycotina</taxon>
        <taxon>Orbiliomycetes</taxon>
        <taxon>Orbiliales</taxon>
        <taxon>Orbiliaceae</taxon>
        <taxon>Orbilia</taxon>
    </lineage>
</organism>
<accession>A0A7C8P0D0</accession>
<evidence type="ECO:0000313" key="2">
    <source>
        <dbReference type="Proteomes" id="UP000297595"/>
    </source>
</evidence>